<evidence type="ECO:0000313" key="2">
    <source>
        <dbReference type="EMBL" id="PQJ16752.1"/>
    </source>
</evidence>
<dbReference type="PIRSF" id="PIRSF030561">
    <property type="entry name" value="UCP030561"/>
    <property type="match status" value="1"/>
</dbReference>
<dbReference type="AlphaFoldDB" id="A0A2S7T9Y9"/>
<comment type="caution">
    <text evidence="2">The sequence shown here is derived from an EMBL/GenBank/DDBJ whole genome shotgun (WGS) entry which is preliminary data.</text>
</comment>
<evidence type="ECO:0000313" key="3">
    <source>
        <dbReference type="Proteomes" id="UP000239366"/>
    </source>
</evidence>
<dbReference type="InterPro" id="IPR032710">
    <property type="entry name" value="NTF2-like_dom_sf"/>
</dbReference>
<accession>A0A2S7T9Y9</accession>
<dbReference type="InterPro" id="IPR008317">
    <property type="entry name" value="UCP030561"/>
</dbReference>
<dbReference type="Gene3D" id="3.10.450.50">
    <property type="match status" value="1"/>
</dbReference>
<dbReference type="SUPFAM" id="SSF54427">
    <property type="entry name" value="NTF2-like"/>
    <property type="match status" value="1"/>
</dbReference>
<dbReference type="Pfam" id="PF12680">
    <property type="entry name" value="SnoaL_2"/>
    <property type="match status" value="1"/>
</dbReference>
<evidence type="ECO:0000259" key="1">
    <source>
        <dbReference type="Pfam" id="PF12680"/>
    </source>
</evidence>
<gene>
    <name evidence="2" type="ORF">BST99_02625</name>
</gene>
<keyword evidence="3" id="KW-1185">Reference proteome</keyword>
<organism evidence="2 3">
    <name type="scientific">Aureicoccus marinus</name>
    <dbReference type="NCBI Taxonomy" id="754435"/>
    <lineage>
        <taxon>Bacteria</taxon>
        <taxon>Pseudomonadati</taxon>
        <taxon>Bacteroidota</taxon>
        <taxon>Flavobacteriia</taxon>
        <taxon>Flavobacteriales</taxon>
        <taxon>Flavobacteriaceae</taxon>
        <taxon>Aureicoccus</taxon>
    </lineage>
</organism>
<sequence length="124" mass="14296">MSRIAVGTDYVAFVGEPSPEVVVQAQLDAYNRKDLEAFMDTYSDDIKLYTFPDQLSVGNREQMWKDYKGYFDRTPDLHAKLVNRMVLGNKVIDQEEVTANGRTFEAVAIYEVRNGKIYKVTFLR</sequence>
<feature type="domain" description="SnoaL-like" evidence="1">
    <location>
        <begin position="23"/>
        <end position="119"/>
    </location>
</feature>
<reference evidence="3" key="1">
    <citation type="submission" date="2016-11" db="EMBL/GenBank/DDBJ databases">
        <title>Trade-off between light-utilization and light-protection in marine flavobacteria.</title>
        <authorList>
            <person name="Kumagai Y."/>
            <person name="Yoshizawa S."/>
            <person name="Kogure K."/>
        </authorList>
    </citation>
    <scope>NUCLEOTIDE SEQUENCE [LARGE SCALE GENOMIC DNA]</scope>
    <source>
        <strain evidence="3">SG-18</strain>
    </source>
</reference>
<dbReference type="Proteomes" id="UP000239366">
    <property type="component" value="Unassembled WGS sequence"/>
</dbReference>
<dbReference type="EMBL" id="MQVX01000001">
    <property type="protein sequence ID" value="PQJ16752.1"/>
    <property type="molecule type" value="Genomic_DNA"/>
</dbReference>
<proteinExistence type="predicted"/>
<dbReference type="InterPro" id="IPR037401">
    <property type="entry name" value="SnoaL-like"/>
</dbReference>
<protein>
    <recommendedName>
        <fullName evidence="1">SnoaL-like domain-containing protein</fullName>
    </recommendedName>
</protein>
<name>A0A2S7T9Y9_9FLAO</name>